<comment type="function">
    <text evidence="6">Catalyzes the reduction of dTDP-6-deoxy-L-lyxo-4-hexulose to yield dTDP-L-rhamnose.</text>
</comment>
<dbReference type="Gene3D" id="3.90.25.10">
    <property type="entry name" value="UDP-galactose 4-epimerase, domain 1"/>
    <property type="match status" value="1"/>
</dbReference>
<dbReference type="Gene3D" id="3.40.50.720">
    <property type="entry name" value="NAD(P)-binding Rossmann-like Domain"/>
    <property type="match status" value="1"/>
</dbReference>
<dbReference type="KEGG" id="alus:STSP2_02620"/>
<evidence type="ECO:0000256" key="6">
    <source>
        <dbReference type="RuleBase" id="RU364082"/>
    </source>
</evidence>
<evidence type="ECO:0000259" key="7">
    <source>
        <dbReference type="Pfam" id="PF04321"/>
    </source>
</evidence>
<accession>A0A1U9NP96</accession>
<dbReference type="EC" id="1.1.1.133" evidence="3 6"/>
<dbReference type="GO" id="GO:0019305">
    <property type="term" value="P:dTDP-rhamnose biosynthetic process"/>
    <property type="evidence" value="ECO:0007669"/>
    <property type="project" value="UniProtKB-UniPathway"/>
</dbReference>
<feature type="domain" description="RmlD-like substrate binding" evidence="7">
    <location>
        <begin position="1"/>
        <end position="268"/>
    </location>
</feature>
<dbReference type="AlphaFoldDB" id="A0A1U9NP96"/>
<evidence type="ECO:0000313" key="8">
    <source>
        <dbReference type="EMBL" id="AQT69430.1"/>
    </source>
</evidence>
<dbReference type="InterPro" id="IPR029903">
    <property type="entry name" value="RmlD-like-bd"/>
</dbReference>
<dbReference type="InterPro" id="IPR036291">
    <property type="entry name" value="NAD(P)-bd_dom_sf"/>
</dbReference>
<keyword evidence="6" id="KW-0521">NADP</keyword>
<keyword evidence="6 8" id="KW-0560">Oxidoreductase</keyword>
<protein>
    <recommendedName>
        <fullName evidence="4 6">dTDP-4-dehydrorhamnose reductase</fullName>
        <ecNumber evidence="3 6">1.1.1.133</ecNumber>
    </recommendedName>
</protein>
<evidence type="ECO:0000256" key="5">
    <source>
        <dbReference type="ARBA" id="ARBA00048200"/>
    </source>
</evidence>
<proteinExistence type="inferred from homology"/>
<organism evidence="8 9">
    <name type="scientific">Anaerohalosphaera lusitana</name>
    <dbReference type="NCBI Taxonomy" id="1936003"/>
    <lineage>
        <taxon>Bacteria</taxon>
        <taxon>Pseudomonadati</taxon>
        <taxon>Planctomycetota</taxon>
        <taxon>Phycisphaerae</taxon>
        <taxon>Sedimentisphaerales</taxon>
        <taxon>Anaerohalosphaeraceae</taxon>
        <taxon>Anaerohalosphaera</taxon>
    </lineage>
</organism>
<dbReference type="PANTHER" id="PTHR10491">
    <property type="entry name" value="DTDP-4-DEHYDRORHAMNOSE REDUCTASE"/>
    <property type="match status" value="1"/>
</dbReference>
<dbReference type="SUPFAM" id="SSF51735">
    <property type="entry name" value="NAD(P)-binding Rossmann-fold domains"/>
    <property type="match status" value="1"/>
</dbReference>
<dbReference type="InterPro" id="IPR005913">
    <property type="entry name" value="dTDP_dehydrorham_reduct"/>
</dbReference>
<reference evidence="9" key="1">
    <citation type="submission" date="2017-02" db="EMBL/GenBank/DDBJ databases">
        <title>Comparative genomics and description of representatives of a novel lineage of planctomycetes thriving in anoxic sediments.</title>
        <authorList>
            <person name="Spring S."/>
            <person name="Bunk B."/>
            <person name="Sproer C."/>
        </authorList>
    </citation>
    <scope>NUCLEOTIDE SEQUENCE [LARGE SCALE GENOMIC DNA]</scope>
    <source>
        <strain evidence="9">ST-NAGAB-D1</strain>
    </source>
</reference>
<dbReference type="Pfam" id="PF04321">
    <property type="entry name" value="RmlD_sub_bind"/>
    <property type="match status" value="1"/>
</dbReference>
<name>A0A1U9NP96_9BACT</name>
<evidence type="ECO:0000256" key="4">
    <source>
        <dbReference type="ARBA" id="ARBA00017099"/>
    </source>
</evidence>
<evidence type="ECO:0000256" key="3">
    <source>
        <dbReference type="ARBA" id="ARBA00012929"/>
    </source>
</evidence>
<dbReference type="STRING" id="1936003.STSP2_02620"/>
<dbReference type="EMBL" id="CP019791">
    <property type="protein sequence ID" value="AQT69430.1"/>
    <property type="molecule type" value="Genomic_DNA"/>
</dbReference>
<sequence length="270" mass="30113">MLGRDLMEELRKCGYDARGFDLPELDICDEDALKRVIQPESLIINCAAYTNVEKAESEPELAYKVNAEAVARLGKIAADMKSRVIHISTDFVFNGKSETPYTEDDEPDPVNVYGASKLEGEKLLKQSGCEHLIMRVQWTYGRHGSNFITKLLELAKTRDRLKVVDDQKGSPTSTIEAVKTICKLITLDRFPKGIFHFAALGYASRFEVARFIFVHAGSNVEIEPCDSSEFPTAAQRPLNSCFDCGKLTALVGEPARSWQEPLAEFIDSIV</sequence>
<dbReference type="GO" id="GO:0008831">
    <property type="term" value="F:dTDP-4-dehydrorhamnose reductase activity"/>
    <property type="evidence" value="ECO:0007669"/>
    <property type="project" value="UniProtKB-EC"/>
</dbReference>
<dbReference type="PANTHER" id="PTHR10491:SF4">
    <property type="entry name" value="METHIONINE ADENOSYLTRANSFERASE 2 SUBUNIT BETA"/>
    <property type="match status" value="1"/>
</dbReference>
<dbReference type="Proteomes" id="UP000189674">
    <property type="component" value="Chromosome"/>
</dbReference>
<comment type="pathway">
    <text evidence="1 6">Carbohydrate biosynthesis; dTDP-L-rhamnose biosynthesis.</text>
</comment>
<evidence type="ECO:0000256" key="1">
    <source>
        <dbReference type="ARBA" id="ARBA00004781"/>
    </source>
</evidence>
<comment type="similarity">
    <text evidence="2 6">Belongs to the dTDP-4-dehydrorhamnose reductase family.</text>
</comment>
<comment type="catalytic activity">
    <reaction evidence="5">
        <text>dTDP-beta-L-rhamnose + NADP(+) = dTDP-4-dehydro-beta-L-rhamnose + NADPH + H(+)</text>
        <dbReference type="Rhea" id="RHEA:21796"/>
        <dbReference type="ChEBI" id="CHEBI:15378"/>
        <dbReference type="ChEBI" id="CHEBI:57510"/>
        <dbReference type="ChEBI" id="CHEBI:57783"/>
        <dbReference type="ChEBI" id="CHEBI:58349"/>
        <dbReference type="ChEBI" id="CHEBI:62830"/>
        <dbReference type="EC" id="1.1.1.133"/>
    </reaction>
</comment>
<dbReference type="NCBIfam" id="TIGR01214">
    <property type="entry name" value="rmlD"/>
    <property type="match status" value="1"/>
</dbReference>
<dbReference type="CDD" id="cd05254">
    <property type="entry name" value="dTDP_HR_like_SDR_e"/>
    <property type="match status" value="1"/>
</dbReference>
<evidence type="ECO:0000256" key="2">
    <source>
        <dbReference type="ARBA" id="ARBA00010944"/>
    </source>
</evidence>
<evidence type="ECO:0000313" key="9">
    <source>
        <dbReference type="Proteomes" id="UP000189674"/>
    </source>
</evidence>
<dbReference type="UniPathway" id="UPA00124"/>
<gene>
    <name evidence="8" type="primary">rmlD</name>
    <name evidence="8" type="ORF">STSP2_02620</name>
</gene>
<keyword evidence="9" id="KW-1185">Reference proteome</keyword>